<dbReference type="InterPro" id="IPR019050">
    <property type="entry name" value="FDF_dom"/>
</dbReference>
<dbReference type="AlphaFoldDB" id="A0AAD4EQH6"/>
<dbReference type="PANTHER" id="PTHR13586">
    <property type="entry name" value="SCD6 PROTEIN-RELATED"/>
    <property type="match status" value="1"/>
</dbReference>
<sequence>MSLLALPVLLDPKVPSVTRVLRISRARPPARRAMVTSLRTWAAGGAPEDLDLDLDRALPLALGRQSANQTPSNQGPTQKPAPIGPAADRKPTSPGQQGGPPTEPKALSQAPRHPAAAAAPPPPVESKPSVEEVKATAASLANTAPAPAPSGVNIPTGPKNNRPTQILPAVPLPAALTAKVSQQTQAAPKPVTEQPSASAAAAALRNATQAAKEAVAVAMAKLDGSAASLQAEANGMDNLTKKVDEMRINAARTGQTNRPARGRGPRPAKVEVPDADFDFESANAKFNKQDVVKEAVAGSPLNEAPNTEPISPAVAADAPAPVEAAYNKTKSFFDNISSEMKDRENATQKLGGPHWRGEETRKNIETFGQGSVDGGYRGFRGGRGRGRGGRGRGYRGGRGGNGGFRPPRETQAAPQ</sequence>
<comment type="caution">
    <text evidence="7">The sequence shown here is derived from an EMBL/GenBank/DDBJ whole genome shotgun (WGS) entry which is preliminary data.</text>
</comment>
<feature type="region of interest" description="Disordered" evidence="3">
    <location>
        <begin position="66"/>
        <end position="200"/>
    </location>
</feature>
<feature type="domain" description="TFG box profile" evidence="6">
    <location>
        <begin position="351"/>
        <end position="371"/>
    </location>
</feature>
<dbReference type="GO" id="GO:0000932">
    <property type="term" value="C:P-body"/>
    <property type="evidence" value="ECO:0007669"/>
    <property type="project" value="TreeGrafter"/>
</dbReference>
<dbReference type="PROSITE" id="PS51512">
    <property type="entry name" value="DFDF"/>
    <property type="match status" value="1"/>
</dbReference>
<dbReference type="Pfam" id="PF09532">
    <property type="entry name" value="FDF"/>
    <property type="match status" value="1"/>
</dbReference>
<dbReference type="PROSITE" id="PS51536">
    <property type="entry name" value="TFG"/>
    <property type="match status" value="1"/>
</dbReference>
<feature type="compositionally biased region" description="Low complexity" evidence="3">
    <location>
        <begin position="135"/>
        <end position="145"/>
    </location>
</feature>
<feature type="short sequence motif" description="FFD box" evidence="1">
    <location>
        <begin position="324"/>
        <end position="340"/>
    </location>
</feature>
<dbReference type="Proteomes" id="UP001197093">
    <property type="component" value="Unassembled WGS sequence"/>
</dbReference>
<protein>
    <submittedName>
        <fullName evidence="7">Uncharacterized protein</fullName>
    </submittedName>
</protein>
<feature type="compositionally biased region" description="Polar residues" evidence="3">
    <location>
        <begin position="66"/>
        <end position="77"/>
    </location>
</feature>
<evidence type="ECO:0000259" key="5">
    <source>
        <dbReference type="PROSITE" id="PS51513"/>
    </source>
</evidence>
<dbReference type="PANTHER" id="PTHR13586:SF0">
    <property type="entry name" value="TRAILER HITCH, ISOFORM H"/>
    <property type="match status" value="1"/>
</dbReference>
<evidence type="ECO:0000256" key="3">
    <source>
        <dbReference type="SAM" id="MobiDB-lite"/>
    </source>
</evidence>
<evidence type="ECO:0000256" key="2">
    <source>
        <dbReference type="PROSITE-ProRule" id="PRU00869"/>
    </source>
</evidence>
<dbReference type="InterPro" id="IPR025762">
    <property type="entry name" value="DFDF"/>
</dbReference>
<name>A0AAD4EQH6_9PEZI</name>
<reference evidence="7" key="1">
    <citation type="submission" date="2023-02" db="EMBL/GenBank/DDBJ databases">
        <authorList>
            <person name="Palmer J.M."/>
        </authorList>
    </citation>
    <scope>NUCLEOTIDE SEQUENCE</scope>
    <source>
        <strain evidence="7">FW57</strain>
    </source>
</reference>
<keyword evidence="8" id="KW-1185">Reference proteome</keyword>
<dbReference type="PROSITE" id="PS51513">
    <property type="entry name" value="FFD"/>
    <property type="match status" value="1"/>
</dbReference>
<feature type="region of interest" description="Disordered" evidence="3">
    <location>
        <begin position="342"/>
        <end position="415"/>
    </location>
</feature>
<dbReference type="GO" id="GO:0003729">
    <property type="term" value="F:mRNA binding"/>
    <property type="evidence" value="ECO:0007669"/>
    <property type="project" value="TreeGrafter"/>
</dbReference>
<evidence type="ECO:0000259" key="6">
    <source>
        <dbReference type="PROSITE" id="PS51536"/>
    </source>
</evidence>
<accession>A0AAD4EQH6</accession>
<proteinExistence type="predicted"/>
<feature type="domain" description="DFDF" evidence="4">
    <location>
        <begin position="265"/>
        <end position="301"/>
    </location>
</feature>
<organism evidence="7 8">
    <name type="scientific">Staphylotrichum longicolle</name>
    <dbReference type="NCBI Taxonomy" id="669026"/>
    <lineage>
        <taxon>Eukaryota</taxon>
        <taxon>Fungi</taxon>
        <taxon>Dikarya</taxon>
        <taxon>Ascomycota</taxon>
        <taxon>Pezizomycotina</taxon>
        <taxon>Sordariomycetes</taxon>
        <taxon>Sordariomycetidae</taxon>
        <taxon>Sordariales</taxon>
        <taxon>Chaetomiaceae</taxon>
        <taxon>Staphylotrichum</taxon>
    </lineage>
</organism>
<evidence type="ECO:0000259" key="4">
    <source>
        <dbReference type="PROSITE" id="PS51512"/>
    </source>
</evidence>
<gene>
    <name evidence="7" type="ORF">NEMBOFW57_010056</name>
</gene>
<feature type="domain" description="FFD box profile" evidence="5">
    <location>
        <begin position="324"/>
        <end position="340"/>
    </location>
</feature>
<evidence type="ECO:0000313" key="7">
    <source>
        <dbReference type="EMBL" id="KAG7285429.1"/>
    </source>
</evidence>
<feature type="compositionally biased region" description="Low complexity" evidence="3">
    <location>
        <begin position="167"/>
        <end position="176"/>
    </location>
</feature>
<dbReference type="GO" id="GO:0034063">
    <property type="term" value="P:stress granule assembly"/>
    <property type="evidence" value="ECO:0007669"/>
    <property type="project" value="TreeGrafter"/>
</dbReference>
<dbReference type="InterPro" id="IPR025761">
    <property type="entry name" value="FFD_box"/>
</dbReference>
<feature type="short sequence motif" description="TFG box" evidence="2">
    <location>
        <begin position="351"/>
        <end position="371"/>
    </location>
</feature>
<feature type="compositionally biased region" description="Basic residues" evidence="3">
    <location>
        <begin position="380"/>
        <end position="395"/>
    </location>
</feature>
<evidence type="ECO:0000256" key="1">
    <source>
        <dbReference type="PROSITE-ProRule" id="PRU00846"/>
    </source>
</evidence>
<feature type="region of interest" description="Disordered" evidence="3">
    <location>
        <begin position="250"/>
        <end position="271"/>
    </location>
</feature>
<evidence type="ECO:0000313" key="8">
    <source>
        <dbReference type="Proteomes" id="UP001197093"/>
    </source>
</evidence>
<dbReference type="InterPro" id="IPR025768">
    <property type="entry name" value="TFG_box"/>
</dbReference>
<feature type="compositionally biased region" description="Basic and acidic residues" evidence="3">
    <location>
        <begin position="355"/>
        <end position="364"/>
    </location>
</feature>
<dbReference type="SMART" id="SM01199">
    <property type="entry name" value="FDF"/>
    <property type="match status" value="1"/>
</dbReference>
<dbReference type="EMBL" id="JAHCVI010000005">
    <property type="protein sequence ID" value="KAG7285429.1"/>
    <property type="molecule type" value="Genomic_DNA"/>
</dbReference>
<dbReference type="GO" id="GO:0033962">
    <property type="term" value="P:P-body assembly"/>
    <property type="evidence" value="ECO:0007669"/>
    <property type="project" value="TreeGrafter"/>
</dbReference>